<name>A0A3R9QV78_9BACI</name>
<dbReference type="Proteomes" id="UP000275076">
    <property type="component" value="Unassembled WGS sequence"/>
</dbReference>
<gene>
    <name evidence="1" type="primary">yutH</name>
    <name evidence="1" type="ORF">D7Z54_06085</name>
</gene>
<organism evidence="1 2">
    <name type="scientific">Salibacterium salarium</name>
    <dbReference type="NCBI Taxonomy" id="284579"/>
    <lineage>
        <taxon>Bacteria</taxon>
        <taxon>Bacillati</taxon>
        <taxon>Bacillota</taxon>
        <taxon>Bacilli</taxon>
        <taxon>Bacillales</taxon>
        <taxon>Bacillaceae</taxon>
    </lineage>
</organism>
<keyword evidence="1" id="KW-0946">Virion</keyword>
<dbReference type="InterPro" id="IPR014254">
    <property type="entry name" value="Spore_coat_YutH"/>
</dbReference>
<comment type="caution">
    <text evidence="1">The sequence shown here is derived from an EMBL/GenBank/DDBJ whole genome shotgun (WGS) entry which is preliminary data.</text>
</comment>
<keyword evidence="2" id="KW-1185">Reference proteome</keyword>
<dbReference type="InterPro" id="IPR047175">
    <property type="entry name" value="CotS-like"/>
</dbReference>
<evidence type="ECO:0000313" key="2">
    <source>
        <dbReference type="Proteomes" id="UP000275076"/>
    </source>
</evidence>
<dbReference type="NCBIfam" id="TIGR02905">
    <property type="entry name" value="spore_yutH"/>
    <property type="match status" value="1"/>
</dbReference>
<reference evidence="1 2" key="1">
    <citation type="submission" date="2018-10" db="EMBL/GenBank/DDBJ databases">
        <title>Draft genome sequence of Bacillus salarius IM0101, isolated from a hypersaline soil in Inner Mongolia, China.</title>
        <authorList>
            <person name="Yamprayoonswat W."/>
            <person name="Boonvisut S."/>
            <person name="Jumpathong W."/>
            <person name="Sittihan S."/>
            <person name="Ruangsuj P."/>
            <person name="Wanthongcharoen S."/>
            <person name="Thongpramul N."/>
            <person name="Pimmason S."/>
            <person name="Yu B."/>
            <person name="Yasawong M."/>
        </authorList>
    </citation>
    <scope>NUCLEOTIDE SEQUENCE [LARGE SCALE GENOMIC DNA]</scope>
    <source>
        <strain evidence="1 2">IM0101</strain>
    </source>
</reference>
<sequence length="339" mass="40527">MMQRMVYDYYGLYVEEQFQVGRYTGFATKDANYLFVPESQENTSLWEEKLQWAQVMRQGDQTVALFIPSIQKNRSITLDGEKQLLFQLYVEKTRDDGTEEYNGSELATFHNQGMVMFPPVSSELFVQRWSEWWEKRLEQLENWYQSVKTKPAFSLMDRWFIKTFPYYLGMTENAIQCLKAIPVHERTEEAGCISHFCYTPAAWVTIAPNTRPIKLPSDWLYDHPTRDIAEWMRYAMEQGYSHTQIENFVQSYERHNQVTSFGWDLIIGRLLFPYYYLEQMEQTYLRENIGTMEETLYHLEQSWEKEGTRLEQIASLKEIFPYHFQKLPDWLLGRGVSFL</sequence>
<dbReference type="PANTHER" id="PTHR39179">
    <property type="entry name" value="SPORE COAT PROTEIN I"/>
    <property type="match status" value="1"/>
</dbReference>
<dbReference type="EMBL" id="RBVX01000004">
    <property type="protein sequence ID" value="RSL34135.1"/>
    <property type="molecule type" value="Genomic_DNA"/>
</dbReference>
<keyword evidence="1" id="KW-0167">Capsid protein</keyword>
<dbReference type="OrthoDB" id="2986702at2"/>
<dbReference type="AlphaFoldDB" id="A0A3R9QV78"/>
<dbReference type="PANTHER" id="PTHR39179:SF2">
    <property type="entry name" value="ENDOSPORE COAT-ASSOCIATED PROTEIN YUTH"/>
    <property type="match status" value="1"/>
</dbReference>
<dbReference type="Gene3D" id="3.90.1200.10">
    <property type="match status" value="1"/>
</dbReference>
<dbReference type="RefSeq" id="WP_125554961.1">
    <property type="nucleotide sequence ID" value="NZ_RBVX01000004.1"/>
</dbReference>
<accession>A0A3R9QV78</accession>
<dbReference type="GO" id="GO:0042601">
    <property type="term" value="C:endospore-forming forespore"/>
    <property type="evidence" value="ECO:0007669"/>
    <property type="project" value="TreeGrafter"/>
</dbReference>
<proteinExistence type="predicted"/>
<protein>
    <submittedName>
        <fullName evidence="1">Spore coat protein YutH</fullName>
    </submittedName>
</protein>
<evidence type="ECO:0000313" key="1">
    <source>
        <dbReference type="EMBL" id="RSL34135.1"/>
    </source>
</evidence>